<comment type="similarity">
    <text evidence="1">Belongs to the PemK/MazF family.</text>
</comment>
<organism evidence="3 4">
    <name type="scientific">Microbacterium pseudoresistens</name>
    <dbReference type="NCBI Taxonomy" id="640634"/>
    <lineage>
        <taxon>Bacteria</taxon>
        <taxon>Bacillati</taxon>
        <taxon>Actinomycetota</taxon>
        <taxon>Actinomycetes</taxon>
        <taxon>Micrococcales</taxon>
        <taxon>Microbacteriaceae</taxon>
        <taxon>Microbacterium</taxon>
    </lineage>
</organism>
<comment type="caution">
    <text evidence="3">The sequence shown here is derived from an EMBL/GenBank/DDBJ whole genome shotgun (WGS) entry which is preliminary data.</text>
</comment>
<evidence type="ECO:0000313" key="3">
    <source>
        <dbReference type="EMBL" id="NYD53117.1"/>
    </source>
</evidence>
<dbReference type="InterPro" id="IPR003477">
    <property type="entry name" value="PemK-like"/>
</dbReference>
<dbReference type="GO" id="GO:0004521">
    <property type="term" value="F:RNA endonuclease activity"/>
    <property type="evidence" value="ECO:0007669"/>
    <property type="project" value="TreeGrafter"/>
</dbReference>
<dbReference type="PANTHER" id="PTHR33988">
    <property type="entry name" value="ENDORIBONUCLEASE MAZF-RELATED"/>
    <property type="match status" value="1"/>
</dbReference>
<sequence>MAKLNSGDIVWMSPDATIGREQQGRRPAVIVAGNEFLTLVDSLALIVPVTSRGRGWPNHVPLLELPGPSWAMTEQLRLVSRERLHEHLDVVDELAMQRIQHWIRRFLDL</sequence>
<dbReference type="AlphaFoldDB" id="A0A7Y9ESF7"/>
<dbReference type="RefSeq" id="WP_179430409.1">
    <property type="nucleotide sequence ID" value="NZ_BAABLC010000003.1"/>
</dbReference>
<dbReference type="Pfam" id="PF02452">
    <property type="entry name" value="PemK_toxin"/>
    <property type="match status" value="1"/>
</dbReference>
<keyword evidence="3" id="KW-0378">Hydrolase</keyword>
<name>A0A7Y9ESF7_9MICO</name>
<dbReference type="Gene3D" id="2.30.30.110">
    <property type="match status" value="1"/>
</dbReference>
<evidence type="ECO:0000256" key="1">
    <source>
        <dbReference type="ARBA" id="ARBA00007521"/>
    </source>
</evidence>
<dbReference type="GO" id="GO:0016075">
    <property type="term" value="P:rRNA catabolic process"/>
    <property type="evidence" value="ECO:0007669"/>
    <property type="project" value="TreeGrafter"/>
</dbReference>
<dbReference type="EC" id="3.1.-.-" evidence="3"/>
<evidence type="ECO:0000256" key="2">
    <source>
        <dbReference type="ARBA" id="ARBA00022649"/>
    </source>
</evidence>
<dbReference type="EMBL" id="JACCBH010000001">
    <property type="protein sequence ID" value="NYD53117.1"/>
    <property type="molecule type" value="Genomic_DNA"/>
</dbReference>
<evidence type="ECO:0000313" key="4">
    <source>
        <dbReference type="Proteomes" id="UP000552045"/>
    </source>
</evidence>
<reference evidence="3 4" key="1">
    <citation type="submission" date="2020-07" db="EMBL/GenBank/DDBJ databases">
        <title>Sequencing the genomes of 1000 actinobacteria strains.</title>
        <authorList>
            <person name="Klenk H.-P."/>
        </authorList>
    </citation>
    <scope>NUCLEOTIDE SEQUENCE [LARGE SCALE GENOMIC DNA]</scope>
    <source>
        <strain evidence="3 4">DSM 22185</strain>
    </source>
</reference>
<protein>
    <submittedName>
        <fullName evidence="3">mRNA interferase MazF</fullName>
        <ecNumber evidence="3">3.1.-.-</ecNumber>
    </submittedName>
</protein>
<dbReference type="GO" id="GO:0016787">
    <property type="term" value="F:hydrolase activity"/>
    <property type="evidence" value="ECO:0007669"/>
    <property type="project" value="UniProtKB-KW"/>
</dbReference>
<keyword evidence="2" id="KW-1277">Toxin-antitoxin system</keyword>
<accession>A0A7Y9ESF7</accession>
<dbReference type="Proteomes" id="UP000552045">
    <property type="component" value="Unassembled WGS sequence"/>
</dbReference>
<dbReference type="GO" id="GO:0006402">
    <property type="term" value="P:mRNA catabolic process"/>
    <property type="evidence" value="ECO:0007669"/>
    <property type="project" value="TreeGrafter"/>
</dbReference>
<dbReference type="InterPro" id="IPR011067">
    <property type="entry name" value="Plasmid_toxin/cell-grow_inhib"/>
</dbReference>
<proteinExistence type="inferred from homology"/>
<keyword evidence="4" id="KW-1185">Reference proteome</keyword>
<gene>
    <name evidence="3" type="ORF">BKA02_000172</name>
</gene>
<dbReference type="GO" id="GO:0003677">
    <property type="term" value="F:DNA binding"/>
    <property type="evidence" value="ECO:0007669"/>
    <property type="project" value="InterPro"/>
</dbReference>
<dbReference type="SUPFAM" id="SSF50118">
    <property type="entry name" value="Cell growth inhibitor/plasmid maintenance toxic component"/>
    <property type="match status" value="1"/>
</dbReference>